<accession>A0A6I6H808</accession>
<protein>
    <submittedName>
        <fullName evidence="1">Uncharacterized protein</fullName>
    </submittedName>
</protein>
<proteinExistence type="predicted"/>
<dbReference type="AlphaFoldDB" id="A0A6I6H808"/>
<organism evidence="1 2">
    <name type="scientific">Variovorax paradoxus</name>
    <dbReference type="NCBI Taxonomy" id="34073"/>
    <lineage>
        <taxon>Bacteria</taxon>
        <taxon>Pseudomonadati</taxon>
        <taxon>Pseudomonadota</taxon>
        <taxon>Betaproteobacteria</taxon>
        <taxon>Burkholderiales</taxon>
        <taxon>Comamonadaceae</taxon>
        <taxon>Variovorax</taxon>
    </lineage>
</organism>
<name>A0A6I6H808_VARPD</name>
<sequence length="188" mass="21261">MIYPKTLEEAVSKARGFFPLRTRTCFGTVHWWRGRIDQQRTYAAAAESGISQSTRVDLISAMQKRGPRQSNVQQQNAHVERSLHAEASYWRQHGLPPILARVGVERGVQWEKSIVIELSVDFPGMPSIFGELVTQDQRFIAFEIDTMGEVRVERWADVTNVQNLSEQNRGTGVGRGALALRVLRDLNA</sequence>
<dbReference type="OrthoDB" id="6969690at2"/>
<gene>
    <name evidence="1" type="ORF">GOQ09_01770</name>
</gene>
<dbReference type="EMBL" id="CP046622">
    <property type="protein sequence ID" value="QGW80396.1"/>
    <property type="molecule type" value="Genomic_DNA"/>
</dbReference>
<evidence type="ECO:0000313" key="1">
    <source>
        <dbReference type="EMBL" id="QGW80396.1"/>
    </source>
</evidence>
<dbReference type="Proteomes" id="UP000425817">
    <property type="component" value="Chromosome"/>
</dbReference>
<reference evidence="1 2" key="1">
    <citation type="submission" date="2019-12" db="EMBL/GenBank/DDBJ databases">
        <title>Hybrid Genome Assemblies of two High G+C Isolates from Undergraduate Microbiology Courses.</title>
        <authorList>
            <person name="Ne Ville C.J."/>
            <person name="Enright D."/>
            <person name="Hernandez I."/>
            <person name="Dodsworth J."/>
            <person name="Orwin P.M."/>
        </authorList>
    </citation>
    <scope>NUCLEOTIDE SEQUENCE [LARGE SCALE GENOMIC DNA]</scope>
    <source>
        <strain evidence="1 2">CSUSB</strain>
    </source>
</reference>
<evidence type="ECO:0000313" key="2">
    <source>
        <dbReference type="Proteomes" id="UP000425817"/>
    </source>
</evidence>
<dbReference type="RefSeq" id="WP_157611583.1">
    <property type="nucleotide sequence ID" value="NZ_CP046622.1"/>
</dbReference>